<reference evidence="2" key="1">
    <citation type="submission" date="2022-06" db="EMBL/GenBank/DDBJ databases">
        <title>Aeoliella straminimaris, a novel planctomycete from sediments.</title>
        <authorList>
            <person name="Vitorino I.R."/>
            <person name="Lage O.M."/>
        </authorList>
    </citation>
    <scope>NUCLEOTIDE SEQUENCE</scope>
    <source>
        <strain evidence="2">ICT_H6.2</strain>
    </source>
</reference>
<dbReference type="EMBL" id="JAMXLR010000038">
    <property type="protein sequence ID" value="MCO6044703.1"/>
    <property type="molecule type" value="Genomic_DNA"/>
</dbReference>
<comment type="caution">
    <text evidence="2">The sequence shown here is derived from an EMBL/GenBank/DDBJ whole genome shotgun (WGS) entry which is preliminary data.</text>
</comment>
<keyword evidence="1" id="KW-1133">Transmembrane helix</keyword>
<evidence type="ECO:0000313" key="2">
    <source>
        <dbReference type="EMBL" id="MCO6044703.1"/>
    </source>
</evidence>
<sequence length="487" mass="54520">MNCRPRNNVSRIVAGQWLAVMAVAMAMVMAISAEDSRAATVDRYWEVSPYRVQLLVEYDVSQVWRERLKQSLPGYLRKRIRTAFGPLWRTTIEPVPTSATLPAAGQLAYLSDEELTSLRRDHDKIMVLKIRESSLGFEVAAQEQDCLLEEWGSIWGADTRDGAAIPELAFDAIHRAFTPLATFRVIRETPEKVEMSFRGAHLPGVSEQMRMVAEGDVFRPVVRRVDRDGIPVENGIQRVPWTYLSLDSVADGATTATIISHTRSPLGARQRGRVDQLAALVRPGSEQTKLRLHARDKEDQPLAGFRVYQRDSNAEKEAYIGKTDDDGAITIEPGETPVQVVFVQSGGQWIAKVPVVPGTDGTVNAPLMDDRSRLEAEAKLIGIQEELIDLVARRNILAFRTRAKIKAGDIEGANNLIRQLEGIRTATEFEQQRLRPQERMITSDDPKIQQRIEKMFSDTRDVLGEFLAPGLVQELRTELANSSSAQR</sequence>
<feature type="transmembrane region" description="Helical" evidence="1">
    <location>
        <begin position="12"/>
        <end position="33"/>
    </location>
</feature>
<evidence type="ECO:0000256" key="1">
    <source>
        <dbReference type="SAM" id="Phobius"/>
    </source>
</evidence>
<keyword evidence="1" id="KW-0812">Transmembrane</keyword>
<dbReference type="Proteomes" id="UP001155241">
    <property type="component" value="Unassembled WGS sequence"/>
</dbReference>
<keyword evidence="1" id="KW-0472">Membrane</keyword>
<accession>A0A9X2FAL9</accession>
<organism evidence="2 3">
    <name type="scientific">Aeoliella straminimaris</name>
    <dbReference type="NCBI Taxonomy" id="2954799"/>
    <lineage>
        <taxon>Bacteria</taxon>
        <taxon>Pseudomonadati</taxon>
        <taxon>Planctomycetota</taxon>
        <taxon>Planctomycetia</taxon>
        <taxon>Pirellulales</taxon>
        <taxon>Lacipirellulaceae</taxon>
        <taxon>Aeoliella</taxon>
    </lineage>
</organism>
<name>A0A9X2FAL9_9BACT</name>
<protein>
    <submittedName>
        <fullName evidence="2">Uncharacterized protein</fullName>
    </submittedName>
</protein>
<gene>
    <name evidence="2" type="ORF">NG895_12370</name>
</gene>
<dbReference type="RefSeq" id="WP_252852819.1">
    <property type="nucleotide sequence ID" value="NZ_JAMXLR010000038.1"/>
</dbReference>
<proteinExistence type="predicted"/>
<evidence type="ECO:0000313" key="3">
    <source>
        <dbReference type="Proteomes" id="UP001155241"/>
    </source>
</evidence>
<dbReference type="AlphaFoldDB" id="A0A9X2FAL9"/>
<keyword evidence="3" id="KW-1185">Reference proteome</keyword>